<reference evidence="2" key="1">
    <citation type="submission" date="2016-10" db="EMBL/GenBank/DDBJ databases">
        <authorList>
            <person name="Varghese N."/>
            <person name="Submissions S."/>
        </authorList>
    </citation>
    <scope>NUCLEOTIDE SEQUENCE [LARGE SCALE GENOMIC DNA]</scope>
    <source>
        <strain evidence="2">DSM 22329</strain>
    </source>
</reference>
<keyword evidence="2" id="KW-1185">Reference proteome</keyword>
<dbReference type="RefSeq" id="WP_231961411.1">
    <property type="nucleotide sequence ID" value="NZ_LT629711.1"/>
</dbReference>
<dbReference type="Gene3D" id="3.20.20.410">
    <property type="entry name" value="Protein of unknown function UPF0759"/>
    <property type="match status" value="1"/>
</dbReference>
<dbReference type="Pfam" id="PF01904">
    <property type="entry name" value="DUF72"/>
    <property type="match status" value="1"/>
</dbReference>
<accession>A0A1H0MA52</accession>
<protein>
    <submittedName>
        <fullName evidence="1">Uncharacterized conserved protein YecE, DUF72 family</fullName>
    </submittedName>
</protein>
<name>A0A1H0MA52_9MICO</name>
<dbReference type="Proteomes" id="UP000199077">
    <property type="component" value="Chromosome I"/>
</dbReference>
<gene>
    <name evidence="1" type="ORF">SAMN04489867_0543</name>
</gene>
<dbReference type="AlphaFoldDB" id="A0A1H0MA52"/>
<organism evidence="1 2">
    <name type="scientific">Pedococcus dokdonensis</name>
    <dbReference type="NCBI Taxonomy" id="443156"/>
    <lineage>
        <taxon>Bacteria</taxon>
        <taxon>Bacillati</taxon>
        <taxon>Actinomycetota</taxon>
        <taxon>Actinomycetes</taxon>
        <taxon>Micrococcales</taxon>
        <taxon>Intrasporangiaceae</taxon>
        <taxon>Pedococcus</taxon>
    </lineage>
</organism>
<dbReference type="EMBL" id="LT629711">
    <property type="protein sequence ID" value="SDO77191.1"/>
    <property type="molecule type" value="Genomic_DNA"/>
</dbReference>
<dbReference type="InterPro" id="IPR036520">
    <property type="entry name" value="UPF0759_sf"/>
</dbReference>
<dbReference type="STRING" id="443156.SAMN04489867_0543"/>
<evidence type="ECO:0000313" key="1">
    <source>
        <dbReference type="EMBL" id="SDO77191.1"/>
    </source>
</evidence>
<sequence length="275" mass="30595">MRVGTSGWRYASWRGDFYPRGLRQRDELSHLSHRLNAVELNGSFYSLQRPSSYATWAQEVPDDFVFAVKGGRFITHMRRLADVSTPLANFFASGVLALGDKLGPVLWQLPASLPFDADLLSSFFAQLPRTSEQAAELARGHDDKLPEGRALTTPVASTPIQHALEPRHESFHAPDARKLLEDNDVAMVISDSAGTWPTFDVITSRLVYVRLHGDTELYASGYSTAALGRWASRVRRWADDGLQVHVYFDNDARGHAPHDAEALLDLVCPDRDGHG</sequence>
<dbReference type="InterPro" id="IPR002763">
    <property type="entry name" value="DUF72"/>
</dbReference>
<proteinExistence type="predicted"/>
<dbReference type="PANTHER" id="PTHR30348">
    <property type="entry name" value="UNCHARACTERIZED PROTEIN YECE"/>
    <property type="match status" value="1"/>
</dbReference>
<evidence type="ECO:0000313" key="2">
    <source>
        <dbReference type="Proteomes" id="UP000199077"/>
    </source>
</evidence>
<dbReference type="PANTHER" id="PTHR30348:SF4">
    <property type="entry name" value="DUF72 DOMAIN-CONTAINING PROTEIN"/>
    <property type="match status" value="1"/>
</dbReference>
<dbReference type="SUPFAM" id="SSF117396">
    <property type="entry name" value="TM1631-like"/>
    <property type="match status" value="1"/>
</dbReference>